<dbReference type="STRING" id="28234.SAMN04488588_0579"/>
<dbReference type="Gene3D" id="3.30.10.20">
    <property type="match status" value="2"/>
</dbReference>
<gene>
    <name evidence="4" type="ORF">E4650_04300</name>
    <name evidence="3" type="ORF">SAMN04488588_0579</name>
</gene>
<evidence type="ECO:0000313" key="5">
    <source>
        <dbReference type="Proteomes" id="UP000199322"/>
    </source>
</evidence>
<dbReference type="RefSeq" id="WP_091402645.1">
    <property type="nucleotide sequence ID" value="NZ_FMYV01000002.1"/>
</dbReference>
<evidence type="ECO:0000259" key="2">
    <source>
        <dbReference type="PROSITE" id="PS51178"/>
    </source>
</evidence>
<accession>A0A1G6JMU3</accession>
<keyword evidence="5" id="KW-1185">Reference proteome</keyword>
<dbReference type="InterPro" id="IPR005543">
    <property type="entry name" value="PASTA_dom"/>
</dbReference>
<proteinExistence type="predicted"/>
<reference evidence="3 5" key="1">
    <citation type="submission" date="2016-10" db="EMBL/GenBank/DDBJ databases">
        <authorList>
            <person name="de Groot N.N."/>
        </authorList>
    </citation>
    <scope>NUCLEOTIDE SEQUENCE [LARGE SCALE GENOMIC DNA]</scope>
    <source>
        <strain evidence="3 5">WG14</strain>
    </source>
</reference>
<evidence type="ECO:0000313" key="6">
    <source>
        <dbReference type="Proteomes" id="UP000297288"/>
    </source>
</evidence>
<evidence type="ECO:0000313" key="4">
    <source>
        <dbReference type="EMBL" id="TGG88267.1"/>
    </source>
</evidence>
<reference evidence="4 6" key="2">
    <citation type="submission" date="2019-04" db="EMBL/GenBank/DDBJ databases">
        <title>Draft genome sequence data and analysis of a Fermenting Bacterium, Geotoga petraea strain HO-Geo1, isolated from heavy-oil petroleum reservoir in Russia.</title>
        <authorList>
            <person name="Grouzdev D.S."/>
            <person name="Semenova E.M."/>
            <person name="Sokolova D.S."/>
            <person name="Tourova T.P."/>
            <person name="Poltaraus A.B."/>
            <person name="Nazina T.N."/>
        </authorList>
    </citation>
    <scope>NUCLEOTIDE SEQUENCE [LARGE SCALE GENOMIC DNA]</scope>
    <source>
        <strain evidence="4 6">HO-Geo1</strain>
    </source>
</reference>
<organism evidence="3 5">
    <name type="scientific">Geotoga petraea</name>
    <dbReference type="NCBI Taxonomy" id="28234"/>
    <lineage>
        <taxon>Bacteria</taxon>
        <taxon>Thermotogati</taxon>
        <taxon>Thermotogota</taxon>
        <taxon>Thermotogae</taxon>
        <taxon>Petrotogales</taxon>
        <taxon>Petrotogaceae</taxon>
        <taxon>Geotoga</taxon>
    </lineage>
</organism>
<dbReference type="AlphaFoldDB" id="A0A1G6JMU3"/>
<dbReference type="CDD" id="cd06577">
    <property type="entry name" value="PASTA_pknB"/>
    <property type="match status" value="1"/>
</dbReference>
<protein>
    <submittedName>
        <fullName evidence="3">PASTA domain-containing protein</fullName>
    </submittedName>
</protein>
<dbReference type="EMBL" id="FMYV01000002">
    <property type="protein sequence ID" value="SDC20023.1"/>
    <property type="molecule type" value="Genomic_DNA"/>
</dbReference>
<dbReference type="EMBL" id="SRME01000002">
    <property type="protein sequence ID" value="TGG88267.1"/>
    <property type="molecule type" value="Genomic_DNA"/>
</dbReference>
<keyword evidence="1" id="KW-0472">Membrane</keyword>
<dbReference type="OrthoDB" id="46820at2"/>
<name>A0A1G6JMU3_9BACT</name>
<evidence type="ECO:0000313" key="3">
    <source>
        <dbReference type="EMBL" id="SDC20023.1"/>
    </source>
</evidence>
<keyword evidence="1" id="KW-1133">Transmembrane helix</keyword>
<dbReference type="SMART" id="SM00740">
    <property type="entry name" value="PASTA"/>
    <property type="match status" value="2"/>
</dbReference>
<evidence type="ECO:0000256" key="1">
    <source>
        <dbReference type="SAM" id="Phobius"/>
    </source>
</evidence>
<dbReference type="SUPFAM" id="SSF54184">
    <property type="entry name" value="Penicillin-binding protein 2x (pbp-2x), c-terminal domain"/>
    <property type="match status" value="1"/>
</dbReference>
<dbReference type="Proteomes" id="UP000297288">
    <property type="component" value="Unassembled WGS sequence"/>
</dbReference>
<keyword evidence="1" id="KW-0812">Transmembrane</keyword>
<dbReference type="Proteomes" id="UP000199322">
    <property type="component" value="Unassembled WGS sequence"/>
</dbReference>
<dbReference type="Pfam" id="PF03793">
    <property type="entry name" value="PASTA"/>
    <property type="match status" value="2"/>
</dbReference>
<feature type="domain" description="PASTA" evidence="2">
    <location>
        <begin position="34"/>
        <end position="95"/>
    </location>
</feature>
<sequence length="166" mass="18412">MKFITKFFKSLGLFIFGVISAGLLFYFFMISFVNSSKTVEVPYLINSDIETAKAALEEKGLIPDFIGNGDKVIYTEPDAGVKVKEGHHVIVQMRNLENQKSPDLIGLPTEIAEQFLMEYGLTYEINKIKTYDINKNGIVISVVPAPGKRINSNSIVLNVGLYEGGN</sequence>
<dbReference type="PROSITE" id="PS51178">
    <property type="entry name" value="PASTA"/>
    <property type="match status" value="1"/>
</dbReference>
<feature type="transmembrane region" description="Helical" evidence="1">
    <location>
        <begin position="12"/>
        <end position="33"/>
    </location>
</feature>